<evidence type="ECO:0000256" key="1">
    <source>
        <dbReference type="ARBA" id="ARBA00023122"/>
    </source>
</evidence>
<dbReference type="SUPFAM" id="SSF54631">
    <property type="entry name" value="CBS-domain pair"/>
    <property type="match status" value="1"/>
</dbReference>
<dbReference type="CDD" id="cd04623">
    <property type="entry name" value="CBS_pair_bac_euk"/>
    <property type="match status" value="1"/>
</dbReference>
<reference evidence="4" key="1">
    <citation type="journal article" date="2020" name="J. Eukaryot. Microbiol.">
        <title>De novo Sequencing, Assembly and Annotation of the Transcriptome for the Free-Living Testate Amoeba Arcella intermedia.</title>
        <authorList>
            <person name="Ribeiro G.M."/>
            <person name="Porfirio-Sousa A.L."/>
            <person name="Maurer-Alcala X.X."/>
            <person name="Katz L.A."/>
            <person name="Lahr D.J.G."/>
        </authorList>
    </citation>
    <scope>NUCLEOTIDE SEQUENCE</scope>
</reference>
<organism evidence="4">
    <name type="scientific">Arcella intermedia</name>
    <dbReference type="NCBI Taxonomy" id="1963864"/>
    <lineage>
        <taxon>Eukaryota</taxon>
        <taxon>Amoebozoa</taxon>
        <taxon>Tubulinea</taxon>
        <taxon>Elardia</taxon>
        <taxon>Arcellinida</taxon>
        <taxon>Sphaerothecina</taxon>
        <taxon>Arcellidae</taxon>
        <taxon>Arcella</taxon>
    </lineage>
</organism>
<accession>A0A6B2LP56</accession>
<protein>
    <recommendedName>
        <fullName evidence="3">CBS domain-containing protein</fullName>
    </recommendedName>
</protein>
<dbReference type="InterPro" id="IPR046342">
    <property type="entry name" value="CBS_dom_sf"/>
</dbReference>
<dbReference type="Gene3D" id="3.10.580.10">
    <property type="entry name" value="CBS-domain"/>
    <property type="match status" value="1"/>
</dbReference>
<dbReference type="InterPro" id="IPR000644">
    <property type="entry name" value="CBS_dom"/>
</dbReference>
<evidence type="ECO:0000313" key="4">
    <source>
        <dbReference type="EMBL" id="NDV38488.1"/>
    </source>
</evidence>
<sequence length="117" mass="13520">MNDKKIGALLVKDYQGKICGIITERDYLNKVALKGLRSWETKVSSIMTPNPRGVTPRATVMRCLTLMTHYRFRHLVVLSESDQAVIGLVSIGDLVKAVLEQYKETIYFLREYIEKRW</sequence>
<evidence type="ECO:0000256" key="2">
    <source>
        <dbReference type="PROSITE-ProRule" id="PRU00703"/>
    </source>
</evidence>
<dbReference type="Pfam" id="PF00571">
    <property type="entry name" value="CBS"/>
    <property type="match status" value="2"/>
</dbReference>
<dbReference type="AlphaFoldDB" id="A0A6B2LP56"/>
<dbReference type="EMBL" id="GIBP01009519">
    <property type="protein sequence ID" value="NDV38488.1"/>
    <property type="molecule type" value="Transcribed_RNA"/>
</dbReference>
<dbReference type="PANTHER" id="PTHR43080">
    <property type="entry name" value="CBS DOMAIN-CONTAINING PROTEIN CBSX3, MITOCHONDRIAL"/>
    <property type="match status" value="1"/>
</dbReference>
<dbReference type="PROSITE" id="PS51371">
    <property type="entry name" value="CBS"/>
    <property type="match status" value="1"/>
</dbReference>
<keyword evidence="1 2" id="KW-0129">CBS domain</keyword>
<name>A0A6B2LP56_9EUKA</name>
<feature type="domain" description="CBS" evidence="3">
    <location>
        <begin position="47"/>
        <end position="104"/>
    </location>
</feature>
<proteinExistence type="predicted"/>
<dbReference type="InterPro" id="IPR051257">
    <property type="entry name" value="Diverse_CBS-Domain"/>
</dbReference>
<dbReference type="InterPro" id="IPR044725">
    <property type="entry name" value="CBSX3_CBS_dom"/>
</dbReference>
<dbReference type="PANTHER" id="PTHR43080:SF2">
    <property type="entry name" value="CBS DOMAIN-CONTAINING PROTEIN"/>
    <property type="match status" value="1"/>
</dbReference>
<dbReference type="SMART" id="SM00116">
    <property type="entry name" value="CBS"/>
    <property type="match status" value="1"/>
</dbReference>
<evidence type="ECO:0000259" key="3">
    <source>
        <dbReference type="PROSITE" id="PS51371"/>
    </source>
</evidence>